<sequence>MATDLQINPNHEFIAPDEIGTHLKNFLTTLLPAGEGETEDDDGFEWDLCPLPHKLHGNDRSAKCTTYCFVKRFIRIARVAANRRGLCYPLTRPGLHLWLKIIYRVISFYDPVASTFVPKLDKPGDLDYPVADSSFRDFIRSRSKAPPRRGRWNDVYQKDKLAGLRETGSSLKKALKEARRECWFLSQTVDILQALNRYAKDKAGLGKLAQLEAGKQDLKHVQLQMIMLDNIPENKARCIVASEMERLNSEIKALQDTFLKTYRARMWLLLQVIRPLEEARTEWIDIINGYMDDLLELEPLIEKLKEIYEP</sequence>
<accession>A0AA40DWJ7</accession>
<proteinExistence type="predicted"/>
<organism evidence="1 2">
    <name type="scientific">Apiosordaria backusii</name>
    <dbReference type="NCBI Taxonomy" id="314023"/>
    <lineage>
        <taxon>Eukaryota</taxon>
        <taxon>Fungi</taxon>
        <taxon>Dikarya</taxon>
        <taxon>Ascomycota</taxon>
        <taxon>Pezizomycotina</taxon>
        <taxon>Sordariomycetes</taxon>
        <taxon>Sordariomycetidae</taxon>
        <taxon>Sordariales</taxon>
        <taxon>Lasiosphaeriaceae</taxon>
        <taxon>Apiosordaria</taxon>
    </lineage>
</organism>
<name>A0AA40DWJ7_9PEZI</name>
<keyword evidence="2" id="KW-1185">Reference proteome</keyword>
<dbReference type="AlphaFoldDB" id="A0AA40DWJ7"/>
<protein>
    <submittedName>
        <fullName evidence="1">Uncharacterized protein</fullName>
    </submittedName>
</protein>
<dbReference type="EMBL" id="JAUKTV010000015">
    <property type="protein sequence ID" value="KAK0714393.1"/>
    <property type="molecule type" value="Genomic_DNA"/>
</dbReference>
<gene>
    <name evidence="1" type="ORF">B0T21DRAFT_454625</name>
</gene>
<comment type="caution">
    <text evidence="1">The sequence shown here is derived from an EMBL/GenBank/DDBJ whole genome shotgun (WGS) entry which is preliminary data.</text>
</comment>
<dbReference type="Proteomes" id="UP001172159">
    <property type="component" value="Unassembled WGS sequence"/>
</dbReference>
<evidence type="ECO:0000313" key="1">
    <source>
        <dbReference type="EMBL" id="KAK0714393.1"/>
    </source>
</evidence>
<reference evidence="1" key="1">
    <citation type="submission" date="2023-06" db="EMBL/GenBank/DDBJ databases">
        <title>Genome-scale phylogeny and comparative genomics of the fungal order Sordariales.</title>
        <authorList>
            <consortium name="Lawrence Berkeley National Laboratory"/>
            <person name="Hensen N."/>
            <person name="Bonometti L."/>
            <person name="Westerberg I."/>
            <person name="Brannstrom I.O."/>
            <person name="Guillou S."/>
            <person name="Cros-Aarteil S."/>
            <person name="Calhoun S."/>
            <person name="Haridas S."/>
            <person name="Kuo A."/>
            <person name="Mondo S."/>
            <person name="Pangilinan J."/>
            <person name="Riley R."/>
            <person name="Labutti K."/>
            <person name="Andreopoulos B."/>
            <person name="Lipzen A."/>
            <person name="Chen C."/>
            <person name="Yanf M."/>
            <person name="Daum C."/>
            <person name="Ng V."/>
            <person name="Clum A."/>
            <person name="Steindorff A."/>
            <person name="Ohm R."/>
            <person name="Martin F."/>
            <person name="Silar P."/>
            <person name="Natvig D."/>
            <person name="Lalanne C."/>
            <person name="Gautier V."/>
            <person name="Ament-Velasquez S.L."/>
            <person name="Kruys A."/>
            <person name="Hutchinson M.I."/>
            <person name="Powell A.J."/>
            <person name="Barry K."/>
            <person name="Miller A.N."/>
            <person name="Grigoriev I.V."/>
            <person name="Debuchy R."/>
            <person name="Gladieux P."/>
            <person name="Thoren M.H."/>
            <person name="Johannesson H."/>
        </authorList>
    </citation>
    <scope>NUCLEOTIDE SEQUENCE</scope>
    <source>
        <strain evidence="1">CBS 540.89</strain>
    </source>
</reference>
<evidence type="ECO:0000313" key="2">
    <source>
        <dbReference type="Proteomes" id="UP001172159"/>
    </source>
</evidence>